<evidence type="ECO:0000259" key="1">
    <source>
        <dbReference type="Pfam" id="PF24515"/>
    </source>
</evidence>
<dbReference type="GO" id="GO:1990423">
    <property type="term" value="C:RZZ complex"/>
    <property type="evidence" value="ECO:0007669"/>
    <property type="project" value="TreeGrafter"/>
</dbReference>
<dbReference type="PANTHER" id="PTHR15688:SF1">
    <property type="entry name" value="KINETOCHORE-ASSOCIATED PROTEIN 1"/>
    <property type="match status" value="1"/>
</dbReference>
<dbReference type="GO" id="GO:0005737">
    <property type="term" value="C:cytoplasm"/>
    <property type="evidence" value="ECO:0007669"/>
    <property type="project" value="TreeGrafter"/>
</dbReference>
<feature type="domain" description="KNTC1 third ARM-repeats" evidence="1">
    <location>
        <begin position="315"/>
        <end position="525"/>
    </location>
</feature>
<dbReference type="GO" id="GO:0005828">
    <property type="term" value="C:kinetochore microtubule"/>
    <property type="evidence" value="ECO:0007669"/>
    <property type="project" value="TreeGrafter"/>
</dbReference>
<dbReference type="InterPro" id="IPR055405">
    <property type="entry name" value="ARM_KNTC1_3rd"/>
</dbReference>
<name>A0A7R9CJJ6_TIMCR</name>
<dbReference type="GO" id="GO:0031267">
    <property type="term" value="F:small GTPase binding"/>
    <property type="evidence" value="ECO:0007669"/>
    <property type="project" value="TreeGrafter"/>
</dbReference>
<organism evidence="2">
    <name type="scientific">Timema cristinae</name>
    <name type="common">Walking stick</name>
    <dbReference type="NCBI Taxonomy" id="61476"/>
    <lineage>
        <taxon>Eukaryota</taxon>
        <taxon>Metazoa</taxon>
        <taxon>Ecdysozoa</taxon>
        <taxon>Arthropoda</taxon>
        <taxon>Hexapoda</taxon>
        <taxon>Insecta</taxon>
        <taxon>Pterygota</taxon>
        <taxon>Neoptera</taxon>
        <taxon>Polyneoptera</taxon>
        <taxon>Phasmatodea</taxon>
        <taxon>Timematodea</taxon>
        <taxon>Timematoidea</taxon>
        <taxon>Timematidae</taxon>
        <taxon>Timema</taxon>
    </lineage>
</organism>
<proteinExistence type="predicted"/>
<dbReference type="GO" id="GO:0007094">
    <property type="term" value="P:mitotic spindle assembly checkpoint signaling"/>
    <property type="evidence" value="ECO:0007669"/>
    <property type="project" value="TreeGrafter"/>
</dbReference>
<accession>A0A7R9CJJ6</accession>
<dbReference type="GO" id="GO:1903394">
    <property type="term" value="P:protein localization to kinetochore involved in kinetochore assembly"/>
    <property type="evidence" value="ECO:0007669"/>
    <property type="project" value="TreeGrafter"/>
</dbReference>
<dbReference type="EMBL" id="OC317505">
    <property type="protein sequence ID" value="CAD7397314.1"/>
    <property type="molecule type" value="Genomic_DNA"/>
</dbReference>
<dbReference type="PANTHER" id="PTHR15688">
    <property type="entry name" value="KINETOCHORE-ASSOCIATED PROTEIN 1"/>
    <property type="match status" value="1"/>
</dbReference>
<reference evidence="2" key="1">
    <citation type="submission" date="2020-11" db="EMBL/GenBank/DDBJ databases">
        <authorList>
            <person name="Tran Van P."/>
        </authorList>
    </citation>
    <scope>NUCLEOTIDE SEQUENCE</scope>
</reference>
<dbReference type="AlphaFoldDB" id="A0A7R9CJJ6"/>
<protein>
    <recommendedName>
        <fullName evidence="1">KNTC1 third ARM-repeats domain-containing protein</fullName>
    </recommendedName>
</protein>
<sequence>MFSPYLQGNVRTINYILAQGHEEMLEDCLQLAIRSKDLTEEVYVRCIEHYITLGNLERAIKILDRLSPPLVKKCCLRIIRMTEALLHDDFLEDICRNFIEISDLIFTRLTRVATLLREDTMVDIVDFKNISMIFKEFVKKVAPYEFGCLETRWRIVKECIRDLVLTLPMESDEQLHIVCGKVNRLAALFKLCPEEVVIGLVEQALDLNNFQVAVGVLGCLVGNTGLSQHVWDKLHILLSQLMCGNGSLVPSLLHIARQLSFDACLNCSPGKNITLPFFKCMLAYNTAMYHWQTLKQQNSFYKEKVEPELYNVLKNCVHALFLKVAWGRKPDIEFCVSLLLLLSTKEVFKYLNIAISRTQDNCRRLESVAKIGIMYNKINGFCENDAKLQMLLIKCKWSKRFKSFKISHNDLLNLDFTSLRHNLITSKHTTLDLIKEFCYDFDVDLQECLMSYLEFLITSWDPHLVVSKDAKGKEEGTVTNSEETVLKKCNEIVDILKMDDIDSLKVLLSKLWTSINFYYYEMYSYINQLQQQLDKCFDFKIKNLLSFLKTYHRVKQPHQLEKDNWLQAFPNSELPLIARFRLPFLPFVVQDKSKLWKFLAHELNLDTYNLWLTVSSIFGFEKDWICSIALKETVRFKFSLVITKLIIQ</sequence>
<evidence type="ECO:0000313" key="2">
    <source>
        <dbReference type="EMBL" id="CAD7397314.1"/>
    </source>
</evidence>
<dbReference type="Pfam" id="PF24515">
    <property type="entry name" value="ARM_KNTC1_3rd"/>
    <property type="match status" value="1"/>
</dbReference>
<dbReference type="InterPro" id="IPR052802">
    <property type="entry name" value="KNTC1"/>
</dbReference>
<dbReference type="GO" id="GO:0000070">
    <property type="term" value="P:mitotic sister chromatid segregation"/>
    <property type="evidence" value="ECO:0007669"/>
    <property type="project" value="TreeGrafter"/>
</dbReference>
<gene>
    <name evidence="2" type="ORF">TCEB3V08_LOCUS4027</name>
</gene>